<feature type="domain" description="STAS" evidence="2">
    <location>
        <begin position="14"/>
        <end position="115"/>
    </location>
</feature>
<keyword evidence="4" id="KW-1185">Reference proteome</keyword>
<feature type="region of interest" description="Disordered" evidence="1">
    <location>
        <begin position="118"/>
        <end position="163"/>
    </location>
</feature>
<accession>A0A8J3WZT3</accession>
<gene>
    <name evidence="3" type="ORF">Pta02_71000</name>
</gene>
<evidence type="ECO:0000313" key="3">
    <source>
        <dbReference type="EMBL" id="GII05092.1"/>
    </source>
</evidence>
<protein>
    <recommendedName>
        <fullName evidence="2">STAS domain-containing protein</fullName>
    </recommendedName>
</protein>
<dbReference type="PROSITE" id="PS50801">
    <property type="entry name" value="STAS"/>
    <property type="match status" value="1"/>
</dbReference>
<proteinExistence type="predicted"/>
<dbReference type="SUPFAM" id="SSF52091">
    <property type="entry name" value="SpoIIaa-like"/>
    <property type="match status" value="1"/>
</dbReference>
<dbReference type="CDD" id="cd07043">
    <property type="entry name" value="STAS_anti-anti-sigma_factors"/>
    <property type="match status" value="1"/>
</dbReference>
<evidence type="ECO:0000256" key="1">
    <source>
        <dbReference type="SAM" id="MobiDB-lite"/>
    </source>
</evidence>
<sequence>MPLSLELTPVTDTVMVITMTGELDAVTAPTLAAMLRPLHASPILQVVAQVAALRFCDVAGVRQLNVTDRALHDRGGALVVAGAGPALRRLITLMNGHSAPRLQMYDDPTRALAALGLDRRDTPPQRAAGRRHLPTLRRLTSPGGWDPAPDRRPVRPSSARRTTVPSPAAFDLAFLAAAMVRSRQLRSQAVHQVLTLQQRRGENGEARIVMDHNRRQCRSALAVMQSHRGNPVTIRD</sequence>
<dbReference type="InterPro" id="IPR002645">
    <property type="entry name" value="STAS_dom"/>
</dbReference>
<organism evidence="3 4">
    <name type="scientific">Planobispora takensis</name>
    <dbReference type="NCBI Taxonomy" id="1367882"/>
    <lineage>
        <taxon>Bacteria</taxon>
        <taxon>Bacillati</taxon>
        <taxon>Actinomycetota</taxon>
        <taxon>Actinomycetes</taxon>
        <taxon>Streptosporangiales</taxon>
        <taxon>Streptosporangiaceae</taxon>
        <taxon>Planobispora</taxon>
    </lineage>
</organism>
<dbReference type="EMBL" id="BOOK01000062">
    <property type="protein sequence ID" value="GII05092.1"/>
    <property type="molecule type" value="Genomic_DNA"/>
</dbReference>
<dbReference type="Pfam" id="PF01740">
    <property type="entry name" value="STAS"/>
    <property type="match status" value="1"/>
</dbReference>
<comment type="caution">
    <text evidence="3">The sequence shown here is derived from an EMBL/GenBank/DDBJ whole genome shotgun (WGS) entry which is preliminary data.</text>
</comment>
<dbReference type="AlphaFoldDB" id="A0A8J3WZT3"/>
<evidence type="ECO:0000259" key="2">
    <source>
        <dbReference type="PROSITE" id="PS50801"/>
    </source>
</evidence>
<reference evidence="3" key="1">
    <citation type="submission" date="2021-01" db="EMBL/GenBank/DDBJ databases">
        <title>Whole genome shotgun sequence of Planobispora takensis NBRC 109077.</title>
        <authorList>
            <person name="Komaki H."/>
            <person name="Tamura T."/>
        </authorList>
    </citation>
    <scope>NUCLEOTIDE SEQUENCE</scope>
    <source>
        <strain evidence="3">NBRC 109077</strain>
    </source>
</reference>
<dbReference type="Gene3D" id="3.30.750.24">
    <property type="entry name" value="STAS domain"/>
    <property type="match status" value="1"/>
</dbReference>
<name>A0A8J3WZT3_9ACTN</name>
<evidence type="ECO:0000313" key="4">
    <source>
        <dbReference type="Proteomes" id="UP000634476"/>
    </source>
</evidence>
<dbReference type="Proteomes" id="UP000634476">
    <property type="component" value="Unassembled WGS sequence"/>
</dbReference>
<dbReference type="RefSeq" id="WP_203879326.1">
    <property type="nucleotide sequence ID" value="NZ_BOOK01000062.1"/>
</dbReference>
<dbReference type="InterPro" id="IPR036513">
    <property type="entry name" value="STAS_dom_sf"/>
</dbReference>